<protein>
    <recommendedName>
        <fullName evidence="11">Glycosyltransferase 2-like domain-containing protein</fullName>
    </recommendedName>
</protein>
<accession>A0A1V8SQY4</accession>
<keyword evidence="3" id="KW-0808">Transferase</keyword>
<keyword evidence="2" id="KW-0328">Glycosyltransferase</keyword>
<dbReference type="EMBL" id="NAJO01000031">
    <property type="protein sequence ID" value="OQO01480.1"/>
    <property type="molecule type" value="Genomic_DNA"/>
</dbReference>
<feature type="transmembrane region" description="Helical" evidence="8">
    <location>
        <begin position="27"/>
        <end position="51"/>
    </location>
</feature>
<keyword evidence="4 8" id="KW-0812">Transmembrane</keyword>
<evidence type="ECO:0008006" key="11">
    <source>
        <dbReference type="Google" id="ProtNLM"/>
    </source>
</evidence>
<dbReference type="AlphaFoldDB" id="A0A1V8SQY4"/>
<dbReference type="GO" id="GO:0016020">
    <property type="term" value="C:membrane"/>
    <property type="evidence" value="ECO:0007669"/>
    <property type="project" value="UniProtKB-SubCell"/>
</dbReference>
<evidence type="ECO:0000256" key="2">
    <source>
        <dbReference type="ARBA" id="ARBA00022676"/>
    </source>
</evidence>
<name>A0A1V8SQY4_9PEZI</name>
<dbReference type="Proteomes" id="UP000192596">
    <property type="component" value="Unassembled WGS sequence"/>
</dbReference>
<reference evidence="10" key="1">
    <citation type="submission" date="2017-03" db="EMBL/GenBank/DDBJ databases">
        <title>Genomes of endolithic fungi from Antarctica.</title>
        <authorList>
            <person name="Coleine C."/>
            <person name="Masonjones S."/>
            <person name="Stajich J.E."/>
        </authorList>
    </citation>
    <scope>NUCLEOTIDE SEQUENCE [LARGE SCALE GENOMIC DNA]</scope>
    <source>
        <strain evidence="10">CCFEE 5527</strain>
    </source>
</reference>
<keyword evidence="5 8" id="KW-1133">Transmembrane helix</keyword>
<dbReference type="OrthoDB" id="2849215at2759"/>
<evidence type="ECO:0000256" key="3">
    <source>
        <dbReference type="ARBA" id="ARBA00022679"/>
    </source>
</evidence>
<dbReference type="InterPro" id="IPR052427">
    <property type="entry name" value="Glycosyltrans_GT2/GT47"/>
</dbReference>
<dbReference type="InParanoid" id="A0A1V8SQY4"/>
<evidence type="ECO:0000313" key="9">
    <source>
        <dbReference type="EMBL" id="OQO01480.1"/>
    </source>
</evidence>
<comment type="caution">
    <text evidence="9">The sequence shown here is derived from an EMBL/GenBank/DDBJ whole genome shotgun (WGS) entry which is preliminary data.</text>
</comment>
<comment type="subcellular location">
    <subcellularLocation>
        <location evidence="1">Membrane</location>
    </subcellularLocation>
</comment>
<gene>
    <name evidence="9" type="ORF">B0A48_13035</name>
</gene>
<evidence type="ECO:0000256" key="5">
    <source>
        <dbReference type="ARBA" id="ARBA00022989"/>
    </source>
</evidence>
<evidence type="ECO:0000256" key="4">
    <source>
        <dbReference type="ARBA" id="ARBA00022692"/>
    </source>
</evidence>
<dbReference type="STRING" id="1507870.A0A1V8SQY4"/>
<dbReference type="PANTHER" id="PTHR47844">
    <property type="entry name" value="SYNTHASE CPS1, PUTATIVE (AFU_ORTHOLOGUE AFUA_7G02500)-RELATED"/>
    <property type="match status" value="1"/>
</dbReference>
<sequence length="159" mass="18239">MDVHALAGQQTIDAVTEQLWLTYQHPLFWFTALFVFRYLRLVVHLIAFWLYRPSPVPANPEIKPSDCTVILPTVHPENVDFSECIETCLRNRPAQLLVVTVGADKAELCEEYFEPHRTLHPYTEITVLLSPIAHKRTQVATAIPHVKTEITVLLDDHVF</sequence>
<evidence type="ECO:0000256" key="7">
    <source>
        <dbReference type="ARBA" id="ARBA00023180"/>
    </source>
</evidence>
<keyword evidence="6 8" id="KW-0472">Membrane</keyword>
<evidence type="ECO:0000313" key="10">
    <source>
        <dbReference type="Proteomes" id="UP000192596"/>
    </source>
</evidence>
<keyword evidence="10" id="KW-1185">Reference proteome</keyword>
<proteinExistence type="predicted"/>
<evidence type="ECO:0000256" key="6">
    <source>
        <dbReference type="ARBA" id="ARBA00023136"/>
    </source>
</evidence>
<evidence type="ECO:0000256" key="1">
    <source>
        <dbReference type="ARBA" id="ARBA00004370"/>
    </source>
</evidence>
<dbReference type="PANTHER" id="PTHR47844:SF1">
    <property type="entry name" value="EXOSTOSIN-LIKE 2"/>
    <property type="match status" value="1"/>
</dbReference>
<evidence type="ECO:0000256" key="8">
    <source>
        <dbReference type="SAM" id="Phobius"/>
    </source>
</evidence>
<dbReference type="GO" id="GO:0016757">
    <property type="term" value="F:glycosyltransferase activity"/>
    <property type="evidence" value="ECO:0007669"/>
    <property type="project" value="UniProtKB-KW"/>
</dbReference>
<keyword evidence="7" id="KW-0325">Glycoprotein</keyword>
<organism evidence="9 10">
    <name type="scientific">Cryoendolithus antarcticus</name>
    <dbReference type="NCBI Taxonomy" id="1507870"/>
    <lineage>
        <taxon>Eukaryota</taxon>
        <taxon>Fungi</taxon>
        <taxon>Dikarya</taxon>
        <taxon>Ascomycota</taxon>
        <taxon>Pezizomycotina</taxon>
        <taxon>Dothideomycetes</taxon>
        <taxon>Dothideomycetidae</taxon>
        <taxon>Cladosporiales</taxon>
        <taxon>Cladosporiaceae</taxon>
        <taxon>Cryoendolithus</taxon>
    </lineage>
</organism>